<evidence type="ECO:0000256" key="7">
    <source>
        <dbReference type="SAM" id="Coils"/>
    </source>
</evidence>
<reference evidence="8" key="1">
    <citation type="journal article" date="2021" name="IMA Fungus">
        <title>Genomic characterization of three marine fungi, including Emericellopsis atlantica sp. nov. with signatures of a generalist lifestyle and marine biomass degradation.</title>
        <authorList>
            <person name="Hagestad O.C."/>
            <person name="Hou L."/>
            <person name="Andersen J.H."/>
            <person name="Hansen E.H."/>
            <person name="Altermark B."/>
            <person name="Li C."/>
            <person name="Kuhnert E."/>
            <person name="Cox R.J."/>
            <person name="Crous P.W."/>
            <person name="Spatafora J.W."/>
            <person name="Lail K."/>
            <person name="Amirebrahimi M."/>
            <person name="Lipzen A."/>
            <person name="Pangilinan J."/>
            <person name="Andreopoulos W."/>
            <person name="Hayes R.D."/>
            <person name="Ng V."/>
            <person name="Grigoriev I.V."/>
            <person name="Jackson S.A."/>
            <person name="Sutton T.D.S."/>
            <person name="Dobson A.D.W."/>
            <person name="Rama T."/>
        </authorList>
    </citation>
    <scope>NUCLEOTIDE SEQUENCE</scope>
    <source>
        <strain evidence="8">TRa3180A</strain>
    </source>
</reference>
<evidence type="ECO:0000313" key="8">
    <source>
        <dbReference type="EMBL" id="KAG9240729.1"/>
    </source>
</evidence>
<evidence type="ECO:0000256" key="4">
    <source>
        <dbReference type="ARBA" id="ARBA00022454"/>
    </source>
</evidence>
<evidence type="ECO:0000256" key="1">
    <source>
        <dbReference type="ARBA" id="ARBA00004123"/>
    </source>
</evidence>
<protein>
    <submittedName>
        <fullName evidence="8">Cenp-O kinetochore centromere component-domain-containing protein</fullName>
    </submittedName>
</protein>
<proteinExistence type="inferred from homology"/>
<evidence type="ECO:0000256" key="6">
    <source>
        <dbReference type="ARBA" id="ARBA00023328"/>
    </source>
</evidence>
<dbReference type="AlphaFoldDB" id="A0A9P7YVT2"/>
<gene>
    <name evidence="8" type="ORF">BJ878DRAFT_429649</name>
</gene>
<dbReference type="OrthoDB" id="10050372at2759"/>
<name>A0A9P7YVT2_9HELO</name>
<dbReference type="Pfam" id="PF09496">
    <property type="entry name" value="CENP-O"/>
    <property type="match status" value="1"/>
</dbReference>
<evidence type="ECO:0000256" key="2">
    <source>
        <dbReference type="ARBA" id="ARBA00004584"/>
    </source>
</evidence>
<organism evidence="8 9">
    <name type="scientific">Calycina marina</name>
    <dbReference type="NCBI Taxonomy" id="1763456"/>
    <lineage>
        <taxon>Eukaryota</taxon>
        <taxon>Fungi</taxon>
        <taxon>Dikarya</taxon>
        <taxon>Ascomycota</taxon>
        <taxon>Pezizomycotina</taxon>
        <taxon>Leotiomycetes</taxon>
        <taxon>Helotiales</taxon>
        <taxon>Pezizellaceae</taxon>
        <taxon>Calycina</taxon>
    </lineage>
</organism>
<dbReference type="GO" id="GO:0031511">
    <property type="term" value="C:Mis6-Sim4 complex"/>
    <property type="evidence" value="ECO:0007669"/>
    <property type="project" value="TreeGrafter"/>
</dbReference>
<keyword evidence="4" id="KW-0158">Chromosome</keyword>
<keyword evidence="9" id="KW-1185">Reference proteome</keyword>
<evidence type="ECO:0000256" key="5">
    <source>
        <dbReference type="ARBA" id="ARBA00023242"/>
    </source>
</evidence>
<evidence type="ECO:0000256" key="3">
    <source>
        <dbReference type="ARBA" id="ARBA00007321"/>
    </source>
</evidence>
<dbReference type="PANTHER" id="PTHR14582">
    <property type="entry name" value="INNER KINETOCHORE SUBUNIT MAL2"/>
    <property type="match status" value="1"/>
</dbReference>
<dbReference type="PANTHER" id="PTHR14582:SF1">
    <property type="entry name" value="CENTROMERE PROTEIN O"/>
    <property type="match status" value="1"/>
</dbReference>
<dbReference type="Proteomes" id="UP000887226">
    <property type="component" value="Unassembled WGS sequence"/>
</dbReference>
<comment type="similarity">
    <text evidence="3">Belongs to the CENP-O/MCM21 family.</text>
</comment>
<keyword evidence="5" id="KW-0539">Nucleus</keyword>
<dbReference type="GO" id="GO:0005634">
    <property type="term" value="C:nucleus"/>
    <property type="evidence" value="ECO:0007669"/>
    <property type="project" value="UniProtKB-SubCell"/>
</dbReference>
<comment type="subcellular location">
    <subcellularLocation>
        <location evidence="2">Chromosome</location>
        <location evidence="2">Centromere</location>
    </subcellularLocation>
    <subcellularLocation>
        <location evidence="1">Nucleus</location>
    </subcellularLocation>
</comment>
<dbReference type="EMBL" id="MU254358">
    <property type="protein sequence ID" value="KAG9240729.1"/>
    <property type="molecule type" value="Genomic_DNA"/>
</dbReference>
<keyword evidence="7" id="KW-0175">Coiled coil</keyword>
<keyword evidence="6" id="KW-0137">Centromere</keyword>
<sequence>MSLAGTVINDPIGNQLDQEINTLQAQIDQLKSQRKLQAAAVLSSHNTKAILNRLRATKAPSSKNGQTIPSDTDPLLSSLSAQHNYNQENLYRACASITTFRVQDPDPKAVGGGKVLGVRIDVSSQGKFIRPYYIMLNKPYVESNLLRVHRHTVPPCMSLSTLAERYLPSPKLEAGIVKGKKQDLRRFVREFRKVAVAYHNRITAIKSLRKDFKLDEDLKRKNGKGKERERVIVDISAADAEANQVRIEWIDGRVGRCVVGDTGEVKKCVVIGEDGRDRDAERCITERNGRMELIAARLKDGIY</sequence>
<accession>A0A9P7YVT2</accession>
<evidence type="ECO:0000313" key="9">
    <source>
        <dbReference type="Proteomes" id="UP000887226"/>
    </source>
</evidence>
<comment type="caution">
    <text evidence="8">The sequence shown here is derived from an EMBL/GenBank/DDBJ whole genome shotgun (WGS) entry which is preliminary data.</text>
</comment>
<dbReference type="InterPro" id="IPR018464">
    <property type="entry name" value="CENP-O"/>
</dbReference>
<feature type="coiled-coil region" evidence="7">
    <location>
        <begin position="13"/>
        <end position="40"/>
    </location>
</feature>